<keyword evidence="1" id="KW-1133">Transmembrane helix</keyword>
<evidence type="ECO:0000313" key="2">
    <source>
        <dbReference type="EMBL" id="QYO76057.1"/>
    </source>
</evidence>
<evidence type="ECO:0000313" key="3">
    <source>
        <dbReference type="Proteomes" id="UP000825799"/>
    </source>
</evidence>
<gene>
    <name evidence="2" type="ORF">K1X15_15740</name>
</gene>
<name>A0ABX8WH60_9HYPH</name>
<organism evidence="2 3">
    <name type="scientific">Devosia salina</name>
    <dbReference type="NCBI Taxonomy" id="2860336"/>
    <lineage>
        <taxon>Bacteria</taxon>
        <taxon>Pseudomonadati</taxon>
        <taxon>Pseudomonadota</taxon>
        <taxon>Alphaproteobacteria</taxon>
        <taxon>Hyphomicrobiales</taxon>
        <taxon>Devosiaceae</taxon>
        <taxon>Devosia</taxon>
    </lineage>
</organism>
<evidence type="ECO:0000256" key="1">
    <source>
        <dbReference type="SAM" id="Phobius"/>
    </source>
</evidence>
<dbReference type="EMBL" id="CP080590">
    <property type="protein sequence ID" value="QYO76057.1"/>
    <property type="molecule type" value="Genomic_DNA"/>
</dbReference>
<dbReference type="Proteomes" id="UP000825799">
    <property type="component" value="Chromosome"/>
</dbReference>
<keyword evidence="1" id="KW-0812">Transmembrane</keyword>
<keyword evidence="3" id="KW-1185">Reference proteome</keyword>
<keyword evidence="1" id="KW-0472">Membrane</keyword>
<protein>
    <submittedName>
        <fullName evidence="2">Uncharacterized protein</fullName>
    </submittedName>
</protein>
<sequence length="123" mass="13098">MDDRHSPRQMIGTYVFLITGPILWAINLTLIYGAQSSLCAFAAWPAGTIKVLVGAISILLVGCAGAAMLWPEIVLRALAATSPPEDQWPFLKGAMRLLTGLSALAMTYFALAALFVSGCDALR</sequence>
<dbReference type="RefSeq" id="WP_220304549.1">
    <property type="nucleotide sequence ID" value="NZ_CP080590.1"/>
</dbReference>
<feature type="transmembrane region" description="Helical" evidence="1">
    <location>
        <begin position="96"/>
        <end position="116"/>
    </location>
</feature>
<reference evidence="2 3" key="1">
    <citation type="submission" date="2021-08" db="EMBL/GenBank/DDBJ databases">
        <title>Devosia salina sp. nov., isolated from the South China Sea sediment.</title>
        <authorList>
            <person name="Zhou Z."/>
        </authorList>
    </citation>
    <scope>NUCLEOTIDE SEQUENCE [LARGE SCALE GENOMIC DNA]</scope>
    <source>
        <strain evidence="2 3">SCS-3</strain>
    </source>
</reference>
<proteinExistence type="predicted"/>
<feature type="transmembrane region" description="Helical" evidence="1">
    <location>
        <begin position="52"/>
        <end position="75"/>
    </location>
</feature>
<accession>A0ABX8WH60</accession>
<feature type="transmembrane region" description="Helical" evidence="1">
    <location>
        <begin position="12"/>
        <end position="32"/>
    </location>
</feature>